<sequence length="346" mass="39333">MYCGKSDFTTFRLDDVLDGIDNLLNDRPVQITVRDFIQNAIHVSINKVRMSQDHRDNRILMPRKRNHIDPDSDEEGSGKPKHIEVLDYDNTAKSKRRQTANNGASGNERFDLVEVDDSFVCPEKSCSEWVPDIRSLVKHLSMQSKTVGHCVLCHITFKNYSKHVLVHLPPQFECPEKCGIMFRTPSSLNSHLAAHARQKSEEAKSTTKAWLRWKCQDIDCVSTGLAFATKTELDEHIEAEHDASDHASARFSCDCGSDFANKYLLKRHQDTSCKKSRAAADVLLKYKCPWESCGQTFDSHISINYHYKTAHQREEEVLGVAIRAGMITEENRPRPLSATIMKGSRI</sequence>
<evidence type="ECO:0000256" key="1">
    <source>
        <dbReference type="ARBA" id="ARBA00004123"/>
    </source>
</evidence>
<accession>A0ABR0JL46</accession>
<name>A0ABR0JL46_9EURO</name>
<keyword evidence="11" id="KW-1185">Reference proteome</keyword>
<dbReference type="PANTHER" id="PTHR46179:SF13">
    <property type="entry name" value="C2H2-TYPE DOMAIN-CONTAINING PROTEIN"/>
    <property type="match status" value="1"/>
</dbReference>
<evidence type="ECO:0000256" key="8">
    <source>
        <dbReference type="PROSITE-ProRule" id="PRU00042"/>
    </source>
</evidence>
<dbReference type="Proteomes" id="UP001345691">
    <property type="component" value="Unassembled WGS sequence"/>
</dbReference>
<reference evidence="10 11" key="1">
    <citation type="submission" date="2023-08" db="EMBL/GenBank/DDBJ databases">
        <title>Black Yeasts Isolated from many extreme environments.</title>
        <authorList>
            <person name="Coleine C."/>
            <person name="Stajich J.E."/>
            <person name="Selbmann L."/>
        </authorList>
    </citation>
    <scope>NUCLEOTIDE SEQUENCE [LARGE SCALE GENOMIC DNA]</scope>
    <source>
        <strain evidence="10 11">CCFEE 6328</strain>
    </source>
</reference>
<keyword evidence="4" id="KW-0862">Zinc</keyword>
<organism evidence="10 11">
    <name type="scientific">Exophiala sideris</name>
    <dbReference type="NCBI Taxonomy" id="1016849"/>
    <lineage>
        <taxon>Eukaryota</taxon>
        <taxon>Fungi</taxon>
        <taxon>Dikarya</taxon>
        <taxon>Ascomycota</taxon>
        <taxon>Pezizomycotina</taxon>
        <taxon>Eurotiomycetes</taxon>
        <taxon>Chaetothyriomycetidae</taxon>
        <taxon>Chaetothyriales</taxon>
        <taxon>Herpotrichiellaceae</taxon>
        <taxon>Exophiala</taxon>
    </lineage>
</organism>
<evidence type="ECO:0000256" key="6">
    <source>
        <dbReference type="ARBA" id="ARBA00023163"/>
    </source>
</evidence>
<feature type="domain" description="C2H2-type" evidence="9">
    <location>
        <begin position="172"/>
        <end position="200"/>
    </location>
</feature>
<evidence type="ECO:0000256" key="7">
    <source>
        <dbReference type="ARBA" id="ARBA00023242"/>
    </source>
</evidence>
<evidence type="ECO:0000256" key="4">
    <source>
        <dbReference type="ARBA" id="ARBA00022833"/>
    </source>
</evidence>
<dbReference type="SMART" id="SM00355">
    <property type="entry name" value="ZnF_C2H2"/>
    <property type="match status" value="4"/>
</dbReference>
<dbReference type="PROSITE" id="PS50157">
    <property type="entry name" value="ZINC_FINGER_C2H2_2"/>
    <property type="match status" value="2"/>
</dbReference>
<evidence type="ECO:0000256" key="3">
    <source>
        <dbReference type="ARBA" id="ARBA00022771"/>
    </source>
</evidence>
<evidence type="ECO:0000259" key="9">
    <source>
        <dbReference type="PROSITE" id="PS50157"/>
    </source>
</evidence>
<keyword evidence="5" id="KW-0805">Transcription regulation</keyword>
<dbReference type="InterPro" id="IPR013087">
    <property type="entry name" value="Znf_C2H2_type"/>
</dbReference>
<protein>
    <recommendedName>
        <fullName evidence="9">C2H2-type domain-containing protein</fullName>
    </recommendedName>
</protein>
<evidence type="ECO:0000256" key="5">
    <source>
        <dbReference type="ARBA" id="ARBA00023015"/>
    </source>
</evidence>
<evidence type="ECO:0000313" key="10">
    <source>
        <dbReference type="EMBL" id="KAK5066714.1"/>
    </source>
</evidence>
<dbReference type="PANTHER" id="PTHR46179">
    <property type="entry name" value="ZINC FINGER PROTEIN"/>
    <property type="match status" value="1"/>
</dbReference>
<dbReference type="PROSITE" id="PS00028">
    <property type="entry name" value="ZINC_FINGER_C2H2_1"/>
    <property type="match status" value="2"/>
</dbReference>
<proteinExistence type="predicted"/>
<keyword evidence="7" id="KW-0539">Nucleus</keyword>
<keyword evidence="2" id="KW-0479">Metal-binding</keyword>
<gene>
    <name evidence="10" type="ORF">LTR69_002061</name>
</gene>
<feature type="domain" description="C2H2-type" evidence="9">
    <location>
        <begin position="286"/>
        <end position="316"/>
    </location>
</feature>
<comment type="caution">
    <text evidence="10">The sequence shown here is derived from an EMBL/GenBank/DDBJ whole genome shotgun (WGS) entry which is preliminary data.</text>
</comment>
<evidence type="ECO:0000313" key="11">
    <source>
        <dbReference type="Proteomes" id="UP001345691"/>
    </source>
</evidence>
<dbReference type="EMBL" id="JAVRRF010000003">
    <property type="protein sequence ID" value="KAK5066714.1"/>
    <property type="molecule type" value="Genomic_DNA"/>
</dbReference>
<evidence type="ECO:0000256" key="2">
    <source>
        <dbReference type="ARBA" id="ARBA00022723"/>
    </source>
</evidence>
<keyword evidence="3 8" id="KW-0863">Zinc-finger</keyword>
<dbReference type="Gene3D" id="3.30.160.60">
    <property type="entry name" value="Classic Zinc Finger"/>
    <property type="match status" value="2"/>
</dbReference>
<comment type="subcellular location">
    <subcellularLocation>
        <location evidence="1">Nucleus</location>
    </subcellularLocation>
</comment>
<dbReference type="InterPro" id="IPR051061">
    <property type="entry name" value="Zinc_finger_trans_reg"/>
</dbReference>
<keyword evidence="6" id="KW-0804">Transcription</keyword>
<dbReference type="Pfam" id="PF00096">
    <property type="entry name" value="zf-C2H2"/>
    <property type="match status" value="1"/>
</dbReference>